<dbReference type="InterPro" id="IPR017907">
    <property type="entry name" value="Znf_RING_CS"/>
</dbReference>
<gene>
    <name evidence="10" type="ORF">PPERSA_01272</name>
</gene>
<dbReference type="CDD" id="cd20335">
    <property type="entry name" value="BRcat_RBR"/>
    <property type="match status" value="1"/>
</dbReference>
<keyword evidence="1" id="KW-0479">Metal-binding</keyword>
<evidence type="ECO:0000256" key="1">
    <source>
        <dbReference type="ARBA" id="ARBA00022723"/>
    </source>
</evidence>
<feature type="domain" description="VLIG-type G" evidence="9">
    <location>
        <begin position="2339"/>
        <end position="2468"/>
    </location>
</feature>
<organism evidence="10 11">
    <name type="scientific">Pseudocohnilembus persalinus</name>
    <name type="common">Ciliate</name>
    <dbReference type="NCBI Taxonomy" id="266149"/>
    <lineage>
        <taxon>Eukaryota</taxon>
        <taxon>Sar</taxon>
        <taxon>Alveolata</taxon>
        <taxon>Ciliophora</taxon>
        <taxon>Intramacronucleata</taxon>
        <taxon>Oligohymenophorea</taxon>
        <taxon>Scuticociliatia</taxon>
        <taxon>Philasterida</taxon>
        <taxon>Pseudocohnilembidae</taxon>
        <taxon>Pseudocohnilembus</taxon>
    </lineage>
</organism>
<keyword evidence="10" id="KW-0378">Hydrolase</keyword>
<accession>A0A0V0QGN8</accession>
<evidence type="ECO:0000259" key="9">
    <source>
        <dbReference type="PROSITE" id="PS51717"/>
    </source>
</evidence>
<dbReference type="Gene3D" id="3.40.50.410">
    <property type="entry name" value="von Willebrand factor, type A domain"/>
    <property type="match status" value="1"/>
</dbReference>
<keyword evidence="5" id="KW-0342">GTP-binding</keyword>
<dbReference type="InterPro" id="IPR030383">
    <property type="entry name" value="G_VLIG_dom"/>
</dbReference>
<evidence type="ECO:0000256" key="3">
    <source>
        <dbReference type="ARBA" id="ARBA00022771"/>
    </source>
</evidence>
<dbReference type="InterPro" id="IPR030386">
    <property type="entry name" value="G_GB1_RHD3_dom"/>
</dbReference>
<dbReference type="InterPro" id="IPR036465">
    <property type="entry name" value="vWFA_dom_sf"/>
</dbReference>
<comment type="similarity">
    <text evidence="6">Belongs to the TRAFAC class dynamin-like GTPase superfamily. GB1/RHD3 GTPase family.</text>
</comment>
<dbReference type="GO" id="GO:0005525">
    <property type="term" value="F:GTP binding"/>
    <property type="evidence" value="ECO:0007669"/>
    <property type="project" value="UniProtKB-KW"/>
</dbReference>
<evidence type="ECO:0000313" key="11">
    <source>
        <dbReference type="Proteomes" id="UP000054937"/>
    </source>
</evidence>
<keyword evidence="3" id="KW-0863">Zinc-finger</keyword>
<dbReference type="InterPro" id="IPR027417">
    <property type="entry name" value="P-loop_NTPase"/>
</dbReference>
<dbReference type="SMART" id="SM00327">
    <property type="entry name" value="VWA"/>
    <property type="match status" value="1"/>
</dbReference>
<dbReference type="PANTHER" id="PTHR14819">
    <property type="entry name" value="GTP-BINDING"/>
    <property type="match status" value="1"/>
</dbReference>
<protein>
    <submittedName>
        <fullName evidence="10">p-loop containing nucleoside triphosphate hydrolase</fullName>
    </submittedName>
</protein>
<evidence type="ECO:0000256" key="4">
    <source>
        <dbReference type="ARBA" id="ARBA00022833"/>
    </source>
</evidence>
<comment type="caution">
    <text evidence="10">The sequence shown here is derived from an EMBL/GenBank/DDBJ whole genome shotgun (WGS) entry which is preliminary data.</text>
</comment>
<keyword evidence="2" id="KW-0547">Nucleotide-binding</keyword>
<dbReference type="Pfam" id="PF13519">
    <property type="entry name" value="VWA_2"/>
    <property type="match status" value="1"/>
</dbReference>
<dbReference type="PROSITE" id="PS51717">
    <property type="entry name" value="G_VLIG"/>
    <property type="match status" value="1"/>
</dbReference>
<evidence type="ECO:0000256" key="5">
    <source>
        <dbReference type="ARBA" id="ARBA00023134"/>
    </source>
</evidence>
<dbReference type="Proteomes" id="UP000054937">
    <property type="component" value="Unassembled WGS sequence"/>
</dbReference>
<dbReference type="InterPro" id="IPR052986">
    <property type="entry name" value="VLIG_GTPase"/>
</dbReference>
<name>A0A0V0QGN8_PSEPJ</name>
<dbReference type="GO" id="GO:0016787">
    <property type="term" value="F:hydrolase activity"/>
    <property type="evidence" value="ECO:0007669"/>
    <property type="project" value="UniProtKB-KW"/>
</dbReference>
<dbReference type="Pfam" id="PF25683">
    <property type="entry name" value="URGCP_GTPase"/>
    <property type="match status" value="1"/>
</dbReference>
<dbReference type="PANTHER" id="PTHR14819:SF25">
    <property type="entry name" value="CHROMOSOME UNDETERMINED SCAFFOLD_52, WHOLE GENOME SHOTGUN SEQUENCE"/>
    <property type="match status" value="1"/>
</dbReference>
<dbReference type="CDD" id="cd00198">
    <property type="entry name" value="vWFA"/>
    <property type="match status" value="1"/>
</dbReference>
<keyword evidence="11" id="KW-1185">Reference proteome</keyword>
<dbReference type="EMBL" id="LDAU01000170">
    <property type="protein sequence ID" value="KRX01369.1"/>
    <property type="molecule type" value="Genomic_DNA"/>
</dbReference>
<dbReference type="OrthoDB" id="310690at2759"/>
<dbReference type="InParanoid" id="A0A0V0QGN8"/>
<evidence type="ECO:0000313" key="10">
    <source>
        <dbReference type="EMBL" id="KRX01369.1"/>
    </source>
</evidence>
<dbReference type="PROSITE" id="PS00518">
    <property type="entry name" value="ZF_RING_1"/>
    <property type="match status" value="1"/>
</dbReference>
<dbReference type="PROSITE" id="PS51715">
    <property type="entry name" value="G_GB1_RHD3"/>
    <property type="match status" value="1"/>
</dbReference>
<dbReference type="InterPro" id="IPR002035">
    <property type="entry name" value="VWF_A"/>
</dbReference>
<dbReference type="SUPFAM" id="SSF52540">
    <property type="entry name" value="P-loop containing nucleoside triphosphate hydrolases"/>
    <property type="match status" value="1"/>
</dbReference>
<evidence type="ECO:0000256" key="6">
    <source>
        <dbReference type="PROSITE-ProRule" id="PRU01052"/>
    </source>
</evidence>
<dbReference type="Gene3D" id="3.40.50.300">
    <property type="entry name" value="P-loop containing nucleotide triphosphate hydrolases"/>
    <property type="match status" value="1"/>
</dbReference>
<feature type="domain" description="GB1/RHD3-type G" evidence="8">
    <location>
        <begin position="2339"/>
        <end position="2367"/>
    </location>
</feature>
<feature type="region of interest" description="Disordered" evidence="7">
    <location>
        <begin position="299"/>
        <end position="327"/>
    </location>
</feature>
<proteinExistence type="inferred from homology"/>
<dbReference type="GO" id="GO:0008270">
    <property type="term" value="F:zinc ion binding"/>
    <property type="evidence" value="ECO:0007669"/>
    <property type="project" value="UniProtKB-KW"/>
</dbReference>
<reference evidence="10 11" key="1">
    <citation type="journal article" date="2015" name="Sci. Rep.">
        <title>Genome of the facultative scuticociliatosis pathogen Pseudocohnilembus persalinus provides insight into its virulence through horizontal gene transfer.</title>
        <authorList>
            <person name="Xiong J."/>
            <person name="Wang G."/>
            <person name="Cheng J."/>
            <person name="Tian M."/>
            <person name="Pan X."/>
            <person name="Warren A."/>
            <person name="Jiang C."/>
            <person name="Yuan D."/>
            <person name="Miao W."/>
        </authorList>
    </citation>
    <scope>NUCLEOTIDE SEQUENCE [LARGE SCALE GENOMIC DNA]</scope>
    <source>
        <strain evidence="10">36N120E</strain>
    </source>
</reference>
<evidence type="ECO:0000259" key="8">
    <source>
        <dbReference type="PROSITE" id="PS51715"/>
    </source>
</evidence>
<keyword evidence="4" id="KW-0862">Zinc</keyword>
<evidence type="ECO:0000256" key="7">
    <source>
        <dbReference type="SAM" id="MobiDB-lite"/>
    </source>
</evidence>
<sequence>MANRQIEPVLIFKQFLNKQNISPVQVQITPELENFLRKIQEKNKISPYQYLAKCIPYGEDFLIEDQDVQKQIFEALSNKGIQGLLEYAQDNLAPDVYDDFEQDFKDNKCQDISNYANFIVGPAFVENANDSSMMHQSKSQLNQSHINNQSQVVAMNQKQLQILFQQIIQEMGIKVKYDEKFDAYIQEFQENLKINQSLGPELSLKKSGEIFASKKIARAKQEEFVSNLVERYPLQQSSQNVNNMLNESILSQRENFRQSSQDLIKKKQQLDEVDEREYQILMEVEEKQKLQFQTQLKKITSDSDNEEQKDPTLLSQQVPNAEISDEEKDKKTSFFICGSSKNKNKPSMPNQPLYDVENFPESWTNVNPENIINPRFIKKSSDWVKVFQKWQQYLSREKQTEKKLKKYIGEMEQMVQQYRHKDQSKIAFLQVASFKSQGLKFSVLGEYLTKQIHNHLMISKRAHGSNQKEYLYDWFKVLPVLLDVYGNQEAANKLVLENMMNFDINKYIESNIIQGVQQVKTAIEIFQILSENTSFQAKPQEIMEYYPFFAQDKEIYKIFCYLIENKGLPQTENEFINHMEILILKNPKAAAKFLLYNMTKPQSSQSNLKENKEEFFQNVLNQLSFRIPTEVAQLVNQFDKFQEPEILKYSKFYAGANSVQNFQLFKKLIICKDNCEKNLRLFPIFVKYFGFLLNNEYSAAIQMYLNNTMLAFWPKVINRLSLLMPLKVRDFLKDLELNIKTPEIIQYIQFFQNEQSEIFTNFRDLIFSKQLLEEEKQFDQSSFEAFCYNFQKILVYKQEAALFLLNNNREFPYYEKVFEKISYIIPKVLNQFIEQNQVLKICNLQQKPELLNYVSFFEKVKDPLSITLIKLIELKKLEKTESYEFQQAFTELIQQKFQAAIQFVSLNRGLQVWNKLFDQVAQDMPIEIYQVYMNFKNHIQQPEVLAYYQFYTSMTAERLNQEAFNLTKQLLNLEGEPAIQAFILNHIRGPYYEIPLYYMIRNNYPLLQQIIDQISVSDPERTADICRKLQAQDVQINFPEIILYTDHINQSFVKEDMMRSLQKYSKIKEKLNKNKSVDENKQKLFKKLIKQLTDQDTKGFAVEWLTNNHFHQFNYSELLDKLSMENLETCKMSKSIIEQVKKSNFKQQYNQLKLQQSTNPADNQEIQENLKQLDDIASNLAIPELVYIVDENPNINEEQFQILAQLQRCKTEYLQNQGVEEVRQRYFKQLIKFLENAQTRPMAVKFLEKNFNNDEQGSTAFNVKDQNDFLNQLSCHSLEMLKYTSDFYEQVMSQGTDEENLTVTVPELTLYVEEIGDSERVFKTAQELQQIKKGIVEKRSNLSHSQNKGEDSQILKDKIMNSLQNGKENQRLVVKWLKLNADSGFLTYEELQEVLDDISGKSLELCQSSLDIWEQINKTQNLKAHNINQSIGTRIQLNQNPNYGKNGIELNRPELTKYIQDVKGDQASFNIVKELVQLKKNCENNVFTSYDNQRNKEILEQKIIYEFSKPGQSDIVYKFLEKNSNNFDWSNLLETLAQKDPKLAYQVYENMVKFNPNLKAPEIFQYIPYFQNDAVLQEKVNNLLRLKNNPSKIVEFEQSLQQLSQENYEVYRKFIDNNQSALEPHAMKSTMGSAVVFYPNFDLKESFQKMEEAYKSFKWCKTKMSQNVLKVYPKLIFCPGKNQQNQSCMTKFTNVMNLAVLKCPDCQHVFCSQCYQPSHTGKQCDEFLESADQLVKKNFEKEVMRQKQLQQQENESRKKYEIQDWILGRQDFGNLAQIFFNLLNRGDDWENVIKVINNEVKKEQMQLPFNFNKKLLFYLYLQNSDEIRQYKSIEQHARYNDVPLFYPKWPSNQGTSNIELEASHHSSKFEKEQKNHKLFGEYTINTSVYLITEPSTSILSFGLGKSSKYPSGKSQFLNYVFDKNFQTDDRSPFSARTIDIDFDNAFRPTRSLAIADVNGVFEQKHYKPFFNLFQFVILHIKYQDLQNSELNQKISDVLQFLQASPLHPILCLIVRDFPQHQIHERRYVDTNQERAAKILQLTEGGKVFLSYKNLQVFLMENQEKIQVREEKVQAMDEVKNAIFKSLQKIVDKRALNKDSILGFFKHYNNSIEIEQVQIIKNNIMAELYKYQNDFFDEHIFPCRNLMKKIKQTKNQIWKGTNKQSVNNHQHILKQLESQLANAPLSDLMRNFLQLVVGSPNWYQIIIDLSREISQFSSEKLTELKRHKEKIQKKYEQILSLADQEDQYQGDYFKDRLAVEDEKNRANERVEQQILSIEIFWRELFSLLEYNNQQLSEAKIDPLERMFEFAGYGESFEIIDGDNMQVNKQQLSQLAEKFKQSRILVLSILGPQSSGKSTLLNYLFGCQFSSSVGRCTRGVYGSLVKVDRDHLVKILKDLEFQGISKKTIDEKAFDYLLVLDTEGLQDPAKPNTEFDRTITLFCFSVSQILLINFKGEITREMKKLLEICVYSLHTLRKTRIIGNEVFMVFNQNAHVNDITPLKEQITNMKSNIIEANKKAAHEAELLCSGRDGQVVALGSAFKEDQYPANEFVWEQWKRKVPQSSFAMDCQALAEHVFGGFLRQKAEWNFSSWLKMAQGIWNFIELYPGLLEFEDIMQLKQENDFREEIEIQKKQYLSQRPADVVQQQIKLLQEKYGKSNLTEIYENVKLYIGEMYNEANVLINKNLSQFCEERNLDAKLLQNKLQQIKDFISNQEKEAMFHLSDYLQKGKTNSYKKEGIQSINEKIKQYQQNFPYKEIDEYLMMKYQKQRNEISMEQYNQVIQEWAEFKFEELWTRIIDDLTGKLNLEENCYDLIYNHLEEFYKKKEKNIVTTHFRHKVKAILLQDENQKLSPQSLVELQQYFITNIIKDKNQVIFKKKITDKFDQNLNLILRQLDRHGNFLNLKPIFQIKVQRRYIERKQIPQLFNGKKLLEVIQKQTSQISVTAGQQVKERVGNQLTTEIQGILYKMGLELIKPIEGQIAEIFKKKYASEQSRAQDVYNVIMDGKVPRVQILPEGGGFNYREMRKNYNIYSFFPEFEKALGVIEWEYQNIDQASDQTKVRNQQIQSTAAQNPTFLFDIEENMVYLDTFGPSVRKQYELGLQFLITKDIGVGAKQEVYQQLANLARDQLKWDEITEEIWTMLEEKLSLPASTPQDQQGMDKLRNSRRDDSWQDISKFSSETVESAFQQVEHIIEKANKDLEYIGQELDQLGTILVHYFGMVICWKILCYSYMNIYKQPILDLEADKQQWKTTFISQICSDSTKICENLAERVAKDFIRNIKQTCKQEMFTSDFLIENFSHLKSIFTSRMIMLKTDLQIFNLKIDKNDEDFQETFDNQIMAYIKDPKPFLELVFEDEWKRATEGLINQSKMEYRKNVKQYLQQATTVVDELIGMFYRLQYKRKSNAKEYFKIDKSHSSQEEEEMNELYKMAAFHLIKDIFDGKDIDENWKWEIKTQIGQSLSFTPQNIKKIALQQVDIFSSVQWTNEEQNLQVIPFPIYFLESLLQKLTSIQDSFEVSYHDLGIADIYTDCRTQSIGCLKQCNFCGRKCDKPPNVEHKHGCHKTHQVRGMKGVRYGKTLSNKICDEIKMDQVVHVENNGKITKVKWGDICKSSCPDWNFMKENPDEKYQINFTDVWNKYAEFFCNHYKQFYQEEINVNLITYQQKYHYIICMDDSGSMYGQKWTNAKMACINFIKDSQKYHEGAQIEAKISVVKFSNIAKLVYGPEQLDPKICQDKLNFEGGGTDFYEPLHIAIDQIYQHRNQFTKHIIMMYTDGYARYPGQLKKELNQLPKDVYQSIEFKSWSEQDASVLSDIAKLFVVGEAFDNVKTDDLGFAFIEILNAVQHGITF</sequence>
<evidence type="ECO:0000256" key="2">
    <source>
        <dbReference type="ARBA" id="ARBA00022741"/>
    </source>
</evidence>
<dbReference type="SUPFAM" id="SSF53300">
    <property type="entry name" value="vWA-like"/>
    <property type="match status" value="1"/>
</dbReference>